<sequence>MAIILQVVHDTDWLGENAMSLLRTPISNFYSSNTQESRYI</sequence>
<accession>A0A915JM02</accession>
<protein>
    <submittedName>
        <fullName evidence="2">Uncharacterized protein</fullName>
    </submittedName>
</protein>
<name>A0A915JM02_ROMCU</name>
<evidence type="ECO:0000313" key="1">
    <source>
        <dbReference type="Proteomes" id="UP000887565"/>
    </source>
</evidence>
<keyword evidence="1" id="KW-1185">Reference proteome</keyword>
<dbReference type="Proteomes" id="UP000887565">
    <property type="component" value="Unplaced"/>
</dbReference>
<dbReference type="WBParaSite" id="nRc.2.0.1.t27234-RA">
    <property type="protein sequence ID" value="nRc.2.0.1.t27234-RA"/>
    <property type="gene ID" value="nRc.2.0.1.g27234"/>
</dbReference>
<organism evidence="1 2">
    <name type="scientific">Romanomermis culicivorax</name>
    <name type="common">Nematode worm</name>
    <dbReference type="NCBI Taxonomy" id="13658"/>
    <lineage>
        <taxon>Eukaryota</taxon>
        <taxon>Metazoa</taxon>
        <taxon>Ecdysozoa</taxon>
        <taxon>Nematoda</taxon>
        <taxon>Enoplea</taxon>
        <taxon>Dorylaimia</taxon>
        <taxon>Mermithida</taxon>
        <taxon>Mermithoidea</taxon>
        <taxon>Mermithidae</taxon>
        <taxon>Romanomermis</taxon>
    </lineage>
</organism>
<reference evidence="2" key="1">
    <citation type="submission" date="2022-11" db="UniProtKB">
        <authorList>
            <consortium name="WormBaseParasite"/>
        </authorList>
    </citation>
    <scope>IDENTIFICATION</scope>
</reference>
<dbReference type="AlphaFoldDB" id="A0A915JM02"/>
<proteinExistence type="predicted"/>
<evidence type="ECO:0000313" key="2">
    <source>
        <dbReference type="WBParaSite" id="nRc.2.0.1.t27234-RA"/>
    </source>
</evidence>